<dbReference type="InterPro" id="IPR010428">
    <property type="entry name" value="Zincin_1"/>
</dbReference>
<keyword evidence="2" id="KW-1185">Reference proteome</keyword>
<dbReference type="InterPro" id="IPR038555">
    <property type="entry name" value="Zincin_1_sf"/>
</dbReference>
<dbReference type="AlphaFoldDB" id="A0A5R9GZY6"/>
<dbReference type="SUPFAM" id="SSF55486">
    <property type="entry name" value="Metalloproteases ('zincins'), catalytic domain"/>
    <property type="match status" value="1"/>
</dbReference>
<accession>A0A5R9GZY6</accession>
<protein>
    <submittedName>
        <fullName evidence="1">Metallopeptidase family protein</fullName>
    </submittedName>
</protein>
<dbReference type="EMBL" id="VBRY01000003">
    <property type="protein sequence ID" value="TLS68354.1"/>
    <property type="molecule type" value="Genomic_DNA"/>
</dbReference>
<comment type="caution">
    <text evidence="1">The sequence shown here is derived from an EMBL/GenBank/DDBJ whole genome shotgun (WGS) entry which is preliminary data.</text>
</comment>
<sequence>MDTETFRMLAEQAFNELPEPFRLVMENVVIVVDDYADAEVLASMGLTSPLDLLGLYEGHPLEERTDGGAGMLPDMIHLYRVPILASCHETGEEPADCIAAVVMHEVGHYFGFSDEEMEEIDIAGEDD</sequence>
<dbReference type="Gene3D" id="3.30.2010.20">
    <property type="match status" value="1"/>
</dbReference>
<name>A0A5R9GZY6_9PROT</name>
<organism evidence="1 2">
    <name type="scientific">Mariprofundus erugo</name>
    <dbReference type="NCBI Taxonomy" id="2528639"/>
    <lineage>
        <taxon>Bacteria</taxon>
        <taxon>Pseudomonadati</taxon>
        <taxon>Pseudomonadota</taxon>
        <taxon>Candidatius Mariprofundia</taxon>
        <taxon>Mariprofundales</taxon>
        <taxon>Mariprofundaceae</taxon>
        <taxon>Mariprofundus</taxon>
    </lineage>
</organism>
<evidence type="ECO:0000313" key="2">
    <source>
        <dbReference type="Proteomes" id="UP000306585"/>
    </source>
</evidence>
<dbReference type="CDD" id="cd12952">
    <property type="entry name" value="MMP_ACEL2062"/>
    <property type="match status" value="1"/>
</dbReference>
<proteinExistence type="predicted"/>
<reference evidence="1 2" key="1">
    <citation type="journal article" date="2019" name="Appl. Environ. Microbiol.">
        <title>Environmental Evidence and Genomic Insight of Iron-oxidizing Bacteria Preference Towards More Corrosion Resistant Stainless Steel at Higher Salinities.</title>
        <authorList>
            <person name="Garrison C.E."/>
            <person name="Price K.A."/>
            <person name="Field E.K."/>
        </authorList>
    </citation>
    <scope>NUCLEOTIDE SEQUENCE [LARGE SCALE GENOMIC DNA]</scope>
    <source>
        <strain evidence="1 2">P3</strain>
    </source>
</reference>
<gene>
    <name evidence="1" type="ORF">FEF65_04610</name>
</gene>
<evidence type="ECO:0000313" key="1">
    <source>
        <dbReference type="EMBL" id="TLS68354.1"/>
    </source>
</evidence>
<dbReference type="Pfam" id="PF06262">
    <property type="entry name" value="Zincin_1"/>
    <property type="match status" value="1"/>
</dbReference>
<dbReference type="Proteomes" id="UP000306585">
    <property type="component" value="Unassembled WGS sequence"/>
</dbReference>